<reference evidence="2" key="1">
    <citation type="submission" date="2018-10" db="EMBL/GenBank/DDBJ databases">
        <title>Hidden diversity of soil giant viruses.</title>
        <authorList>
            <person name="Schulz F."/>
            <person name="Alteio L."/>
            <person name="Goudeau D."/>
            <person name="Ryan E.M."/>
            <person name="Malmstrom R.R."/>
            <person name="Blanchard J."/>
            <person name="Woyke T."/>
        </authorList>
    </citation>
    <scope>NUCLEOTIDE SEQUENCE</scope>
    <source>
        <strain evidence="2">SYV1</strain>
    </source>
</reference>
<organism evidence="2">
    <name type="scientific">Sylvanvirus sp</name>
    <dbReference type="NCBI Taxonomy" id="2487774"/>
    <lineage>
        <taxon>Viruses</taxon>
    </lineage>
</organism>
<accession>A0A3G5AHD6</accession>
<sequence length="420" mass="48684">MLELLPDDLVQLVVNYLNACDASSIRHLNPYFRNLVSIFIFVYNVHHVNLCQKIAESDLPIPLLHLKIVNYHLDANVHLLGRCFDSLQSLFIHCARRIDERTYEIVSNLPRLTSLTFDFENMFRCNWHPLFRKLPSSLEQLNVIFGAGIGRMGRAHLPPTWKTSSLDSLKLPNLTSVSIFVCDWTPFIWKRLSPVFNPPQSGEPKLDIEFVCTEVRRRTNVEHMFYGNKWDRILAPNIYNKIAYLAVSISRAEELILLSVTVASFQGLYTLKVGLGFEFVYESEIKAIESLLHSCATRSPSCCSLLRIWIYMENIHMPIESSYQVYLDPSLRRIACLDDFVCDFWIDPLSYINLPTTCSFRGYRHYIADLDCLLAALAQSCPDLRVLDIPTGDAFLPYAEDNKIFERYVWRWKNLNIIRK</sequence>
<evidence type="ECO:0000259" key="1">
    <source>
        <dbReference type="Pfam" id="PF00646"/>
    </source>
</evidence>
<gene>
    <name evidence="2" type="ORF">Sylvanvirus3_24</name>
</gene>
<proteinExistence type="predicted"/>
<name>A0A3G5AHD6_9VIRU</name>
<feature type="domain" description="F-box" evidence="1">
    <location>
        <begin position="3"/>
        <end position="40"/>
    </location>
</feature>
<protein>
    <recommendedName>
        <fullName evidence="1">F-box domain-containing protein</fullName>
    </recommendedName>
</protein>
<evidence type="ECO:0000313" key="2">
    <source>
        <dbReference type="EMBL" id="AYV86570.1"/>
    </source>
</evidence>
<dbReference type="Pfam" id="PF00646">
    <property type="entry name" value="F-box"/>
    <property type="match status" value="1"/>
</dbReference>
<dbReference type="InterPro" id="IPR001810">
    <property type="entry name" value="F-box_dom"/>
</dbReference>
<dbReference type="EMBL" id="MK072509">
    <property type="protein sequence ID" value="AYV86570.1"/>
    <property type="molecule type" value="Genomic_DNA"/>
</dbReference>